<feature type="domain" description="Aminoacyl-transfer RNA synthetases class-II family profile" evidence="13">
    <location>
        <begin position="35"/>
        <end position="339"/>
    </location>
</feature>
<dbReference type="SUPFAM" id="SSF55681">
    <property type="entry name" value="Class II aaRS and biotin synthetases"/>
    <property type="match status" value="1"/>
</dbReference>
<evidence type="ECO:0000313" key="14">
    <source>
        <dbReference type="EMBL" id="ABW31891.1"/>
    </source>
</evidence>
<evidence type="ECO:0000256" key="3">
    <source>
        <dbReference type="ARBA" id="ARBA00022490"/>
    </source>
</evidence>
<keyword evidence="7" id="KW-0862">Zinc</keyword>
<evidence type="ECO:0000256" key="9">
    <source>
        <dbReference type="ARBA" id="ARBA00022917"/>
    </source>
</evidence>
<dbReference type="SUPFAM" id="SSF52954">
    <property type="entry name" value="Class II aaRS ABD-related"/>
    <property type="match status" value="1"/>
</dbReference>
<dbReference type="InterPro" id="IPR004154">
    <property type="entry name" value="Anticodon-bd"/>
</dbReference>
<dbReference type="Gene3D" id="3.40.50.800">
    <property type="entry name" value="Anticodon-binding domain"/>
    <property type="match status" value="1"/>
</dbReference>
<dbReference type="Gene3D" id="3.30.930.10">
    <property type="entry name" value="Bira Bifunctional Protein, Domain 2"/>
    <property type="match status" value="1"/>
</dbReference>
<dbReference type="InterPro" id="IPR006195">
    <property type="entry name" value="aa-tRNA-synth_II"/>
</dbReference>
<dbReference type="EC" id="6.1.1.3" evidence="2 12"/>
<proteinExistence type="inferred from homology"/>
<keyword evidence="3" id="KW-0963">Cytoplasm</keyword>
<comment type="catalytic activity">
    <reaction evidence="11">
        <text>tRNA(Thr) + L-threonine + ATP = L-threonyl-tRNA(Thr) + AMP + diphosphate + H(+)</text>
        <dbReference type="Rhea" id="RHEA:24624"/>
        <dbReference type="Rhea" id="RHEA-COMP:9670"/>
        <dbReference type="Rhea" id="RHEA-COMP:9704"/>
        <dbReference type="ChEBI" id="CHEBI:15378"/>
        <dbReference type="ChEBI" id="CHEBI:30616"/>
        <dbReference type="ChEBI" id="CHEBI:33019"/>
        <dbReference type="ChEBI" id="CHEBI:57926"/>
        <dbReference type="ChEBI" id="CHEBI:78442"/>
        <dbReference type="ChEBI" id="CHEBI:78534"/>
        <dbReference type="ChEBI" id="CHEBI:456215"/>
        <dbReference type="EC" id="6.1.1.3"/>
    </reaction>
</comment>
<dbReference type="Pfam" id="PF00587">
    <property type="entry name" value="tRNA-synt_2b"/>
    <property type="match status" value="1"/>
</dbReference>
<evidence type="ECO:0000256" key="1">
    <source>
        <dbReference type="ARBA" id="ARBA00008226"/>
    </source>
</evidence>
<dbReference type="EMBL" id="CP000839">
    <property type="protein sequence ID" value="ABW31891.1"/>
    <property type="molecule type" value="Genomic_DNA"/>
</dbReference>
<evidence type="ECO:0000256" key="2">
    <source>
        <dbReference type="ARBA" id="ARBA00013163"/>
    </source>
</evidence>
<evidence type="ECO:0000256" key="11">
    <source>
        <dbReference type="ARBA" id="ARBA00049515"/>
    </source>
</evidence>
<evidence type="ECO:0000256" key="10">
    <source>
        <dbReference type="ARBA" id="ARBA00023146"/>
    </source>
</evidence>
<comment type="similarity">
    <text evidence="1">Belongs to the class-II aminoacyl-tRNA synthetase family.</text>
</comment>
<dbReference type="Proteomes" id="UP000000268">
    <property type="component" value="Plasmid pREB2"/>
</dbReference>
<dbReference type="PRINTS" id="PR01047">
    <property type="entry name" value="TRNASYNTHTHR"/>
</dbReference>
<dbReference type="Pfam" id="PF03129">
    <property type="entry name" value="HGTP_anticodon"/>
    <property type="match status" value="1"/>
</dbReference>
<keyword evidence="8" id="KW-0067">ATP-binding</keyword>
<dbReference type="GO" id="GO:0005737">
    <property type="term" value="C:cytoplasm"/>
    <property type="evidence" value="ECO:0007669"/>
    <property type="project" value="UniProtKB-UniRule"/>
</dbReference>
<accession>A8ZL63</accession>
<name>A8ZL63_ACAM1</name>
<keyword evidence="15" id="KW-1185">Reference proteome</keyword>
<dbReference type="HOGENOM" id="CLU_008554_2_1_3"/>
<dbReference type="PROSITE" id="PS50862">
    <property type="entry name" value="AA_TRNA_LIGASE_II"/>
    <property type="match status" value="1"/>
</dbReference>
<dbReference type="GO" id="GO:0046872">
    <property type="term" value="F:metal ion binding"/>
    <property type="evidence" value="ECO:0007669"/>
    <property type="project" value="UniProtKB-KW"/>
</dbReference>
<dbReference type="InterPro" id="IPR002320">
    <property type="entry name" value="Thr-tRNA-ligase_IIa"/>
</dbReference>
<evidence type="ECO:0000256" key="6">
    <source>
        <dbReference type="ARBA" id="ARBA00022741"/>
    </source>
</evidence>
<dbReference type="PANTHER" id="PTHR11451:SF44">
    <property type="entry name" value="THREONINE--TRNA LIGASE, CHLOROPLASTIC_MITOCHONDRIAL 2"/>
    <property type="match status" value="1"/>
</dbReference>
<keyword evidence="4" id="KW-0436">Ligase</keyword>
<dbReference type="KEGG" id="amr:AM1_B0169"/>
<evidence type="ECO:0000256" key="4">
    <source>
        <dbReference type="ARBA" id="ARBA00022598"/>
    </source>
</evidence>
<evidence type="ECO:0000313" key="15">
    <source>
        <dbReference type="Proteomes" id="UP000000268"/>
    </source>
</evidence>
<dbReference type="CDD" id="cd00771">
    <property type="entry name" value="ThrRS_core"/>
    <property type="match status" value="1"/>
</dbReference>
<evidence type="ECO:0000256" key="7">
    <source>
        <dbReference type="ARBA" id="ARBA00022833"/>
    </source>
</evidence>
<evidence type="ECO:0000259" key="13">
    <source>
        <dbReference type="PROSITE" id="PS50862"/>
    </source>
</evidence>
<evidence type="ECO:0000256" key="8">
    <source>
        <dbReference type="ARBA" id="ARBA00022840"/>
    </source>
</evidence>
<dbReference type="InterPro" id="IPR036621">
    <property type="entry name" value="Anticodon-bd_dom_sf"/>
</dbReference>
<dbReference type="GO" id="GO:0004829">
    <property type="term" value="F:threonine-tRNA ligase activity"/>
    <property type="evidence" value="ECO:0007669"/>
    <property type="project" value="UniProtKB-UniRule"/>
</dbReference>
<organism evidence="14 15">
    <name type="scientific">Acaryochloris marina (strain MBIC 11017)</name>
    <dbReference type="NCBI Taxonomy" id="329726"/>
    <lineage>
        <taxon>Bacteria</taxon>
        <taxon>Bacillati</taxon>
        <taxon>Cyanobacteriota</taxon>
        <taxon>Cyanophyceae</taxon>
        <taxon>Acaryochloridales</taxon>
        <taxon>Acaryochloridaceae</taxon>
        <taxon>Acaryochloris</taxon>
    </lineage>
</organism>
<dbReference type="InterPro" id="IPR002314">
    <property type="entry name" value="aa-tRNA-synt_IIb"/>
</dbReference>
<evidence type="ECO:0000256" key="12">
    <source>
        <dbReference type="NCBIfam" id="TIGR00418"/>
    </source>
</evidence>
<protein>
    <recommendedName>
        <fullName evidence="2 12">Threonine--tRNA ligase</fullName>
        <ecNumber evidence="2 12">6.1.1.3</ecNumber>
    </recommendedName>
</protein>
<geneLocation type="plasmid" evidence="14 15">
    <name>pREB2</name>
</geneLocation>
<sequence>MTIDCTCNSSVPPSIVWRVFYYLITQTTGETKMADHRELARDMDLFHFEEHSPGMVFWHPQGLRLFRSIEDFMRQVYQGHGFEEVRSPIALNRSLWERSRHWEKFRQGMFVVGSVEADIDDESALSVISPDYALKPMSCPAHIAIYQSRKRSYRENPMRLMEFGICHRNELSGTLSGCMRLRQFVQDDAHIFCRASDVQREISNFLNMVQQVYVAFGYDQFSLQISLRPEQRLGSDHLWDQAESVLVKAVQSLGHSYKLAPNEGAFYGPKLEISLQDQLGRSWQCGTIQVDFNLPQVFELAFVNELGELERPVMLHQAILGSLERWIGILLEHHSGALPIWAAPTQVAVASISNKASAWAETIFFRLRQLGARVELHNQNRTISKKIRGLSKRKIPLIAIVGEQEAMSQRLNLRCLGALKQQEMSLAELEQKLADLSMP</sequence>
<gene>
    <name evidence="14" type="primary">thrS</name>
    <name evidence="14" type="ordered locus">AM1_B0169</name>
</gene>
<dbReference type="NCBIfam" id="TIGR00418">
    <property type="entry name" value="thrS"/>
    <property type="match status" value="1"/>
</dbReference>
<dbReference type="PANTHER" id="PTHR11451">
    <property type="entry name" value="THREONINE-TRNA LIGASE"/>
    <property type="match status" value="1"/>
</dbReference>
<reference evidence="14 15" key="1">
    <citation type="journal article" date="2008" name="Proc. Natl. Acad. Sci. U.S.A.">
        <title>Niche adaptation and genome expansion in the chlorophyll d-producing cyanobacterium Acaryochloris marina.</title>
        <authorList>
            <person name="Swingley W.D."/>
            <person name="Chen M."/>
            <person name="Cheung P.C."/>
            <person name="Conrad A.L."/>
            <person name="Dejesa L.C."/>
            <person name="Hao J."/>
            <person name="Honchak B.M."/>
            <person name="Karbach L.E."/>
            <person name="Kurdoglu A."/>
            <person name="Lahiri S."/>
            <person name="Mastrian S.D."/>
            <person name="Miyashita H."/>
            <person name="Page L."/>
            <person name="Ramakrishna P."/>
            <person name="Satoh S."/>
            <person name="Sattley W.M."/>
            <person name="Shimada Y."/>
            <person name="Taylor H.L."/>
            <person name="Tomo T."/>
            <person name="Tsuchiya T."/>
            <person name="Wang Z.T."/>
            <person name="Raymond J."/>
            <person name="Mimuro M."/>
            <person name="Blankenship R.E."/>
            <person name="Touchman J.W."/>
        </authorList>
    </citation>
    <scope>NUCLEOTIDE SEQUENCE [LARGE SCALE GENOMIC DNA]</scope>
    <source>
        <strain evidence="15">MBIC 11017</strain>
        <plasmid evidence="15">Plasmid pREB2</plasmid>
    </source>
</reference>
<dbReference type="InterPro" id="IPR045864">
    <property type="entry name" value="aa-tRNA-synth_II/BPL/LPL"/>
</dbReference>
<dbReference type="GO" id="GO:0006435">
    <property type="term" value="P:threonyl-tRNA aminoacylation"/>
    <property type="evidence" value="ECO:0007669"/>
    <property type="project" value="UniProtKB-UniRule"/>
</dbReference>
<keyword evidence="10 14" id="KW-0030">Aminoacyl-tRNA synthetase</keyword>
<keyword evidence="6" id="KW-0547">Nucleotide-binding</keyword>
<dbReference type="GO" id="GO:0005524">
    <property type="term" value="F:ATP binding"/>
    <property type="evidence" value="ECO:0007669"/>
    <property type="project" value="UniProtKB-KW"/>
</dbReference>
<keyword evidence="14" id="KW-0614">Plasmid</keyword>
<dbReference type="InterPro" id="IPR033728">
    <property type="entry name" value="ThrRS_core"/>
</dbReference>
<keyword evidence="5" id="KW-0479">Metal-binding</keyword>
<dbReference type="AlphaFoldDB" id="A8ZL63"/>
<dbReference type="FunFam" id="3.30.930.10:FF:000002">
    <property type="entry name" value="Threonine--tRNA ligase"/>
    <property type="match status" value="1"/>
</dbReference>
<evidence type="ECO:0000256" key="5">
    <source>
        <dbReference type="ARBA" id="ARBA00022723"/>
    </source>
</evidence>
<keyword evidence="9" id="KW-0648">Protein biosynthesis</keyword>